<organism evidence="4 5">
    <name type="scientific">Marinobacter mobilis</name>
    <dbReference type="NCBI Taxonomy" id="488533"/>
    <lineage>
        <taxon>Bacteria</taxon>
        <taxon>Pseudomonadati</taxon>
        <taxon>Pseudomonadota</taxon>
        <taxon>Gammaproteobacteria</taxon>
        <taxon>Pseudomonadales</taxon>
        <taxon>Marinobacteraceae</taxon>
        <taxon>Marinobacter</taxon>
    </lineage>
</organism>
<feature type="domain" description="Ice-binding protein C-terminal" evidence="3">
    <location>
        <begin position="181"/>
        <end position="204"/>
    </location>
</feature>
<keyword evidence="2" id="KW-0732">Signal</keyword>
<dbReference type="AlphaFoldDB" id="A0A1H2Y4X8"/>
<dbReference type="NCBIfam" id="TIGR02595">
    <property type="entry name" value="PEP_CTERM"/>
    <property type="match status" value="1"/>
</dbReference>
<evidence type="ECO:0000313" key="5">
    <source>
        <dbReference type="Proteomes" id="UP000199675"/>
    </source>
</evidence>
<keyword evidence="1" id="KW-1133">Transmembrane helix</keyword>
<dbReference type="EMBL" id="FNNE01000005">
    <property type="protein sequence ID" value="SDW99639.1"/>
    <property type="molecule type" value="Genomic_DNA"/>
</dbReference>
<dbReference type="OrthoDB" id="8558695at2"/>
<name>A0A1H2Y4X8_9GAMM</name>
<keyword evidence="1" id="KW-0472">Membrane</keyword>
<sequence>MNRFCQWMTTLALTLAFTGAQATVITQSDEGEMHTEVAGATEIDFGEGCGYASCSGDFQIVTGDLSGRYAAPAGTGSDNPYLSVPNPNQSGTAILELGETANYFGLYWGSIDSYNTISFFLAGVLIDTFGGGDVAAPADGNQLASATNRFINFFFGDLRFDQVHLASDNYAFESDNHAYATVSEPGTLALMGIALAGLLMARRRRQH</sequence>
<feature type="transmembrane region" description="Helical" evidence="1">
    <location>
        <begin position="178"/>
        <end position="201"/>
    </location>
</feature>
<dbReference type="InterPro" id="IPR013424">
    <property type="entry name" value="Ice-binding_C"/>
</dbReference>
<dbReference type="RefSeq" id="WP_091813087.1">
    <property type="nucleotide sequence ID" value="NZ_FNNE01000005.1"/>
</dbReference>
<evidence type="ECO:0000259" key="3">
    <source>
        <dbReference type="Pfam" id="PF07589"/>
    </source>
</evidence>
<dbReference type="Pfam" id="PF07589">
    <property type="entry name" value="PEP-CTERM"/>
    <property type="match status" value="1"/>
</dbReference>
<reference evidence="4 5" key="1">
    <citation type="submission" date="2016-10" db="EMBL/GenBank/DDBJ databases">
        <authorList>
            <person name="de Groot N.N."/>
        </authorList>
    </citation>
    <scope>NUCLEOTIDE SEQUENCE [LARGE SCALE GENOMIC DNA]</scope>
    <source>
        <strain evidence="4 5">CGMCC 1.7059</strain>
    </source>
</reference>
<proteinExistence type="predicted"/>
<accession>A0A1H2Y4X8</accession>
<feature type="signal peptide" evidence="2">
    <location>
        <begin position="1"/>
        <end position="22"/>
    </location>
</feature>
<evidence type="ECO:0000256" key="1">
    <source>
        <dbReference type="SAM" id="Phobius"/>
    </source>
</evidence>
<evidence type="ECO:0000313" key="4">
    <source>
        <dbReference type="EMBL" id="SDW99639.1"/>
    </source>
</evidence>
<keyword evidence="1" id="KW-0812">Transmembrane</keyword>
<evidence type="ECO:0000256" key="2">
    <source>
        <dbReference type="SAM" id="SignalP"/>
    </source>
</evidence>
<protein>
    <submittedName>
        <fullName evidence="4">PEP-CTERM protein-sorting domain-containing protein</fullName>
    </submittedName>
</protein>
<dbReference type="STRING" id="488533.SAMN04487960_105249"/>
<gene>
    <name evidence="4" type="ORF">SAMN04487960_105249</name>
</gene>
<keyword evidence="5" id="KW-1185">Reference proteome</keyword>
<feature type="chain" id="PRO_5011461876" evidence="2">
    <location>
        <begin position="23"/>
        <end position="207"/>
    </location>
</feature>
<dbReference type="Proteomes" id="UP000199675">
    <property type="component" value="Unassembled WGS sequence"/>
</dbReference>